<keyword evidence="2" id="KW-0813">Transport</keyword>
<comment type="caution">
    <text evidence="8">The sequence shown here is derived from an EMBL/GenBank/DDBJ whole genome shotgun (WGS) entry which is preliminary data.</text>
</comment>
<keyword evidence="9" id="KW-1185">Reference proteome</keyword>
<evidence type="ECO:0000256" key="6">
    <source>
        <dbReference type="SAM" id="Phobius"/>
    </source>
</evidence>
<dbReference type="GO" id="GO:0005886">
    <property type="term" value="C:plasma membrane"/>
    <property type="evidence" value="ECO:0007669"/>
    <property type="project" value="UniProtKB-SubCell"/>
</dbReference>
<gene>
    <name evidence="8" type="ORF">GCM10017566_00200</name>
</gene>
<dbReference type="EMBL" id="BNAV01000001">
    <property type="protein sequence ID" value="GHF31745.1"/>
    <property type="molecule type" value="Genomic_DNA"/>
</dbReference>
<evidence type="ECO:0000313" key="8">
    <source>
        <dbReference type="EMBL" id="GHF31745.1"/>
    </source>
</evidence>
<feature type="transmembrane region" description="Helical" evidence="6">
    <location>
        <begin position="442"/>
        <end position="461"/>
    </location>
</feature>
<dbReference type="GO" id="GO:0022857">
    <property type="term" value="F:transmembrane transporter activity"/>
    <property type="evidence" value="ECO:0007669"/>
    <property type="project" value="InterPro"/>
</dbReference>
<evidence type="ECO:0000256" key="4">
    <source>
        <dbReference type="ARBA" id="ARBA00022989"/>
    </source>
</evidence>
<feature type="transmembrane region" description="Helical" evidence="6">
    <location>
        <begin position="88"/>
        <end position="106"/>
    </location>
</feature>
<name>A0A8H9M2K7_9PSEU</name>
<dbReference type="PROSITE" id="PS50850">
    <property type="entry name" value="MFS"/>
    <property type="match status" value="1"/>
</dbReference>
<feature type="transmembrane region" description="Helical" evidence="6">
    <location>
        <begin position="411"/>
        <end position="430"/>
    </location>
</feature>
<feature type="transmembrane region" description="Helical" evidence="6">
    <location>
        <begin position="112"/>
        <end position="133"/>
    </location>
</feature>
<keyword evidence="4 6" id="KW-1133">Transmembrane helix</keyword>
<feature type="transmembrane region" description="Helical" evidence="6">
    <location>
        <begin position="369"/>
        <end position="391"/>
    </location>
</feature>
<feature type="transmembrane region" description="Helical" evidence="6">
    <location>
        <begin position="345"/>
        <end position="363"/>
    </location>
</feature>
<keyword evidence="3 6" id="KW-0812">Transmembrane</keyword>
<feature type="domain" description="Major facilitator superfamily (MFS) profile" evidence="7">
    <location>
        <begin position="22"/>
        <end position="466"/>
    </location>
</feature>
<feature type="transmembrane region" description="Helical" evidence="6">
    <location>
        <begin position="265"/>
        <end position="289"/>
    </location>
</feature>
<evidence type="ECO:0000259" key="7">
    <source>
        <dbReference type="PROSITE" id="PS50850"/>
    </source>
</evidence>
<dbReference type="InterPro" id="IPR011701">
    <property type="entry name" value="MFS"/>
</dbReference>
<dbReference type="RefSeq" id="WP_145933670.1">
    <property type="nucleotide sequence ID" value="NZ_BNAV01000001.1"/>
</dbReference>
<evidence type="ECO:0000256" key="3">
    <source>
        <dbReference type="ARBA" id="ARBA00022692"/>
    </source>
</evidence>
<dbReference type="PANTHER" id="PTHR42718:SF9">
    <property type="entry name" value="MAJOR FACILITATOR SUPERFAMILY MULTIDRUG TRANSPORTER MFSC"/>
    <property type="match status" value="1"/>
</dbReference>
<feature type="transmembrane region" description="Helical" evidence="6">
    <location>
        <begin position="173"/>
        <end position="192"/>
    </location>
</feature>
<dbReference type="SUPFAM" id="SSF103473">
    <property type="entry name" value="MFS general substrate transporter"/>
    <property type="match status" value="1"/>
</dbReference>
<accession>A0A8H9M2K7</accession>
<organism evidence="8 9">
    <name type="scientific">Amycolatopsis bartoniae</name>
    <dbReference type="NCBI Taxonomy" id="941986"/>
    <lineage>
        <taxon>Bacteria</taxon>
        <taxon>Bacillati</taxon>
        <taxon>Actinomycetota</taxon>
        <taxon>Actinomycetes</taxon>
        <taxon>Pseudonocardiales</taxon>
        <taxon>Pseudonocardiaceae</taxon>
        <taxon>Amycolatopsis</taxon>
    </lineage>
</organism>
<sequence>MQISSAPQVQTTAPRRIPFGAMLGSMAVVAALNGVQQGYLSPLLPSLGHSLHMTAAGQSNVYLLSRLATAVWMPLLAKLGDNHGHRKFLRVAIALVAAGSLLMSVWPSTATLSVGVVLQGAAVGFMPLLIGILRYREPGRRRFGVGVLVGTLLGALGLGGLAAGTLSEHSATLGLWVAVPVAALAVVASFVIPPGGPGSGERFALVPFVLLSLGLVGIVSALALGGSWGWVSGRTAGLFAGGLIALGAWILVERKTARPLIDLRILANPAVAVVATITFCLSFCTIGFLAANSIFLGSSPEKAGFGLGYGPQVISLISLARACFSIVASLLMAMVMRRIGERRTLVLPGVLIALGFVFFLLWHETFAEYLVATALLGLAMGSYEASGRALVVESVPEKDTAVAAGVNELALALGATVGAAVIGALIAAHQTGSGATLAGFDWVWSVCLGVAVLGAGLGLCYRTPRSSSVR</sequence>
<dbReference type="AlphaFoldDB" id="A0A8H9M2K7"/>
<evidence type="ECO:0000256" key="2">
    <source>
        <dbReference type="ARBA" id="ARBA00022448"/>
    </source>
</evidence>
<reference evidence="8" key="2">
    <citation type="submission" date="2020-09" db="EMBL/GenBank/DDBJ databases">
        <authorList>
            <person name="Sun Q."/>
            <person name="Zhou Y."/>
        </authorList>
    </citation>
    <scope>NUCLEOTIDE SEQUENCE</scope>
    <source>
        <strain evidence="8">CGMCC 4.7679</strain>
    </source>
</reference>
<dbReference type="Gene3D" id="1.20.1250.20">
    <property type="entry name" value="MFS general substrate transporter like domains"/>
    <property type="match status" value="2"/>
</dbReference>
<evidence type="ECO:0000313" key="9">
    <source>
        <dbReference type="Proteomes" id="UP000658656"/>
    </source>
</evidence>
<reference evidence="8" key="1">
    <citation type="journal article" date="2014" name="Int. J. Syst. Evol. Microbiol.">
        <title>Complete genome sequence of Corynebacterium casei LMG S-19264T (=DSM 44701T), isolated from a smear-ripened cheese.</title>
        <authorList>
            <consortium name="US DOE Joint Genome Institute (JGI-PGF)"/>
            <person name="Walter F."/>
            <person name="Albersmeier A."/>
            <person name="Kalinowski J."/>
            <person name="Ruckert C."/>
        </authorList>
    </citation>
    <scope>NUCLEOTIDE SEQUENCE</scope>
    <source>
        <strain evidence="8">CGMCC 4.7679</strain>
    </source>
</reference>
<feature type="transmembrane region" description="Helical" evidence="6">
    <location>
        <begin position="309"/>
        <end position="333"/>
    </location>
</feature>
<feature type="transmembrane region" description="Helical" evidence="6">
    <location>
        <begin position="204"/>
        <end position="230"/>
    </location>
</feature>
<dbReference type="OrthoDB" id="3390851at2"/>
<dbReference type="InterPro" id="IPR020846">
    <property type="entry name" value="MFS_dom"/>
</dbReference>
<feature type="transmembrane region" description="Helical" evidence="6">
    <location>
        <begin position="145"/>
        <end position="167"/>
    </location>
</feature>
<protein>
    <submittedName>
        <fullName evidence="8">MFS transporter</fullName>
    </submittedName>
</protein>
<comment type="subcellular location">
    <subcellularLocation>
        <location evidence="1">Cell membrane</location>
        <topology evidence="1">Multi-pass membrane protein</topology>
    </subcellularLocation>
</comment>
<evidence type="ECO:0000256" key="5">
    <source>
        <dbReference type="ARBA" id="ARBA00023136"/>
    </source>
</evidence>
<dbReference type="InterPro" id="IPR036259">
    <property type="entry name" value="MFS_trans_sf"/>
</dbReference>
<feature type="transmembrane region" description="Helical" evidence="6">
    <location>
        <begin position="59"/>
        <end position="76"/>
    </location>
</feature>
<evidence type="ECO:0000256" key="1">
    <source>
        <dbReference type="ARBA" id="ARBA00004651"/>
    </source>
</evidence>
<dbReference type="PANTHER" id="PTHR42718">
    <property type="entry name" value="MAJOR FACILITATOR SUPERFAMILY MULTIDRUG TRANSPORTER MFSC"/>
    <property type="match status" value="1"/>
</dbReference>
<dbReference type="Proteomes" id="UP000658656">
    <property type="component" value="Unassembled WGS sequence"/>
</dbReference>
<feature type="transmembrane region" description="Helical" evidence="6">
    <location>
        <begin position="236"/>
        <end position="253"/>
    </location>
</feature>
<dbReference type="Pfam" id="PF07690">
    <property type="entry name" value="MFS_1"/>
    <property type="match status" value="2"/>
</dbReference>
<feature type="transmembrane region" description="Helical" evidence="6">
    <location>
        <begin position="21"/>
        <end position="39"/>
    </location>
</feature>
<keyword evidence="5 6" id="KW-0472">Membrane</keyword>
<proteinExistence type="predicted"/>